<proteinExistence type="inferred from homology"/>
<dbReference type="InterPro" id="IPR011989">
    <property type="entry name" value="ARM-like"/>
</dbReference>
<evidence type="ECO:0000256" key="2">
    <source>
        <dbReference type="ARBA" id="ARBA00010225"/>
    </source>
</evidence>
<dbReference type="InterPro" id="IPR026825">
    <property type="entry name" value="Vac14"/>
</dbReference>
<dbReference type="Proteomes" id="UP000887574">
    <property type="component" value="Unplaced"/>
</dbReference>
<dbReference type="SUPFAM" id="SSF48371">
    <property type="entry name" value="ARM repeat"/>
    <property type="match status" value="1"/>
</dbReference>
<dbReference type="Pfam" id="PF12755">
    <property type="entry name" value="Vac14_Fab1_bd"/>
    <property type="match status" value="1"/>
</dbReference>
<protein>
    <recommendedName>
        <fullName evidence="3">Protein VAC14 homolog</fullName>
    </recommendedName>
</protein>
<dbReference type="PANTHER" id="PTHR16023">
    <property type="entry name" value="TAX1 BINDING PROTEIN-RELATED"/>
    <property type="match status" value="1"/>
</dbReference>
<evidence type="ECO:0000256" key="5">
    <source>
        <dbReference type="ARBA" id="ARBA00023136"/>
    </source>
</evidence>
<evidence type="ECO:0000256" key="3">
    <source>
        <dbReference type="ARBA" id="ARBA00013840"/>
    </source>
</evidence>
<dbReference type="WBParaSite" id="jg17244">
    <property type="protein sequence ID" value="jg17244"/>
    <property type="gene ID" value="jg17244"/>
</dbReference>
<evidence type="ECO:0000259" key="8">
    <source>
        <dbReference type="Pfam" id="PF11916"/>
    </source>
</evidence>
<comment type="subcellular location">
    <subcellularLocation>
        <location evidence="1">Endomembrane system</location>
    </subcellularLocation>
</comment>
<evidence type="ECO:0000313" key="11">
    <source>
        <dbReference type="WBParaSite" id="jg17244"/>
    </source>
</evidence>
<evidence type="ECO:0000256" key="1">
    <source>
        <dbReference type="ARBA" id="ARBA00004308"/>
    </source>
</evidence>
<evidence type="ECO:0000256" key="4">
    <source>
        <dbReference type="ARBA" id="ARBA00022737"/>
    </source>
</evidence>
<dbReference type="InterPro" id="IPR021841">
    <property type="entry name" value="VAC14_Fig4p-bd"/>
</dbReference>
<comment type="function">
    <text evidence="6">Scaffold protein component of the PI(3,5)P2 regulatory complex which regulates both the synthesis and turnover of phosphatidylinositol 3,5-bisphosphate (PtdIns(3,5)P2). Pentamerizes into a star-shaped structure and nucleates the assembly of the complex. The pentamer binds a single copy each of PIKFYVE and FIG4 and coordinates both PIKfyve kinase activity and FIG4 phosphatase activity, being required to maintain normal levels of phosphatidylinositol 3-phosphate (PtdIns(3)P) and phosphatidylinositol 5-phosphate (PtdIns(5)P). Plays a role in the biogenesis of endosome carrier vesicles (ECV) / multivesicular bodies (MVB) transport intermediates from early endosomes.</text>
</comment>
<dbReference type="GO" id="GO:0006661">
    <property type="term" value="P:phosphatidylinositol biosynthetic process"/>
    <property type="evidence" value="ECO:0007669"/>
    <property type="project" value="InterPro"/>
</dbReference>
<reference evidence="11" key="1">
    <citation type="submission" date="2022-11" db="UniProtKB">
        <authorList>
            <consortium name="WormBaseParasite"/>
        </authorList>
    </citation>
    <scope>IDENTIFICATION</scope>
</reference>
<dbReference type="AlphaFoldDB" id="A0A915D8J8"/>
<feature type="domain" description="Condensin complex subunit 1 C-terminal" evidence="9">
    <location>
        <begin position="194"/>
        <end position="351"/>
    </location>
</feature>
<accession>A0A915D8J8</accession>
<dbReference type="Pfam" id="PF12717">
    <property type="entry name" value="Cnd1"/>
    <property type="match status" value="1"/>
</dbReference>
<keyword evidence="4" id="KW-0677">Repeat</keyword>
<keyword evidence="10" id="KW-1185">Reference proteome</keyword>
<evidence type="ECO:0000259" key="9">
    <source>
        <dbReference type="Pfam" id="PF12717"/>
    </source>
</evidence>
<feature type="domain" description="Vacuolar protein 14 C-terminal Fig4-binding" evidence="8">
    <location>
        <begin position="432"/>
        <end position="640"/>
    </location>
</feature>
<organism evidence="10 11">
    <name type="scientific">Ditylenchus dipsaci</name>
    <dbReference type="NCBI Taxonomy" id="166011"/>
    <lineage>
        <taxon>Eukaryota</taxon>
        <taxon>Metazoa</taxon>
        <taxon>Ecdysozoa</taxon>
        <taxon>Nematoda</taxon>
        <taxon>Chromadorea</taxon>
        <taxon>Rhabditida</taxon>
        <taxon>Tylenchina</taxon>
        <taxon>Tylenchomorpha</taxon>
        <taxon>Sphaerularioidea</taxon>
        <taxon>Anguinidae</taxon>
        <taxon>Anguininae</taxon>
        <taxon>Ditylenchus</taxon>
    </lineage>
</organism>
<evidence type="ECO:0000256" key="6">
    <source>
        <dbReference type="ARBA" id="ARBA00045654"/>
    </source>
</evidence>
<dbReference type="InterPro" id="IPR016024">
    <property type="entry name" value="ARM-type_fold"/>
</dbReference>
<dbReference type="Pfam" id="PF11916">
    <property type="entry name" value="Vac14_Fig4_bd"/>
    <property type="match status" value="1"/>
</dbReference>
<sequence length="699" mass="79729">MSSDVQYAPLTQALVRTLTDKLYEKRKAAALEIEKQVRELYKNNNVGELDKLINVLESLIRTPIANTRKGGLIGLAATSIALENKLMNPVFDCFTDADSRVRYFACEALYNIVKICRSAALEKFGDLFDILWKLSSDTDQNVRSGSELLDRLVKEIVVGTQSFDLEFLMVLIRERIYTVNSSNRRFIISWLHTVLTVPVFCITSYIPEVVDGVFKALEDPAPAVQDATVSVLTELLHKLDPKIEENTDIGGIVNVLVGHANSNEPIVRENAISWLNQICIYYQSNILPNLSSFLIAVLPFLDINSLKADELNQRLMELTRVQVDKPIPVESIVEVLLVHLRHENASCRVATLNWIRHLHSVQPNSMFGQMDRFFPVLLELLSDSADEVLMPQNMDIKSLNLTEDVNQELKNISVYLIKFNISLLKMFKDDPRLVAERGIQIVRQVCLLLSPIDVYKCLAVLLSSTVNYYSNEENSPSRLFSRETIAIKKENENIDDADLEFVAKMVAMLSRILLTTCELFHLRQCLKNPEANDCVDLFERLYKCWCHQPICLVSLCLLSQNYSHANDLVHRLSEIDITVDFLTEIDRLVQLIESPILGYVRMDLLNPEHQKPLQAVLSALLMLLPQTDAFTTLYKRLQTVPHLAVVLENNTKKSLKSSSAKIKFKDLLSYFDKVTAYRNQAIRQRHRIRLEHLARLTIT</sequence>
<dbReference type="PANTHER" id="PTHR16023:SF0">
    <property type="entry name" value="PROTEIN VAC14 HOMOLOG"/>
    <property type="match status" value="1"/>
</dbReference>
<comment type="similarity">
    <text evidence="2">Belongs to the VAC14 family.</text>
</comment>
<evidence type="ECO:0000313" key="10">
    <source>
        <dbReference type="Proteomes" id="UP000887574"/>
    </source>
</evidence>
<dbReference type="GO" id="GO:0070772">
    <property type="term" value="C:PAS complex"/>
    <property type="evidence" value="ECO:0007669"/>
    <property type="project" value="InterPro"/>
</dbReference>
<evidence type="ECO:0000256" key="7">
    <source>
        <dbReference type="ARBA" id="ARBA00047092"/>
    </source>
</evidence>
<keyword evidence="5" id="KW-0472">Membrane</keyword>
<comment type="subunit">
    <text evidence="7">Forms pentamers. Component of the PI(3,5)P2 regulatory complex/PAS complex, at least composed of PIKFYVE, FIG4 and VAC14. VAC14 nucleates the assembly of the complex and serves as a scaffold by pentamerizing into a star-shaped structure, which can bind a single copy each of PIKFYVE and FIG4 and coordinates their activities. Interacts with NOS1.</text>
</comment>
<name>A0A915D8J8_9BILA</name>
<dbReference type="Gene3D" id="1.25.10.10">
    <property type="entry name" value="Leucine-rich Repeat Variant"/>
    <property type="match status" value="2"/>
</dbReference>
<dbReference type="GO" id="GO:0010008">
    <property type="term" value="C:endosome membrane"/>
    <property type="evidence" value="ECO:0007669"/>
    <property type="project" value="TreeGrafter"/>
</dbReference>
<dbReference type="InterPro" id="IPR032682">
    <property type="entry name" value="Cnd1_C"/>
</dbReference>